<organism evidence="7 8">
    <name type="scientific">Marasmius crinis-equi</name>
    <dbReference type="NCBI Taxonomy" id="585013"/>
    <lineage>
        <taxon>Eukaryota</taxon>
        <taxon>Fungi</taxon>
        <taxon>Dikarya</taxon>
        <taxon>Basidiomycota</taxon>
        <taxon>Agaricomycotina</taxon>
        <taxon>Agaricomycetes</taxon>
        <taxon>Agaricomycetidae</taxon>
        <taxon>Agaricales</taxon>
        <taxon>Marasmiineae</taxon>
        <taxon>Marasmiaceae</taxon>
        <taxon>Marasmius</taxon>
    </lineage>
</organism>
<dbReference type="InterPro" id="IPR057981">
    <property type="entry name" value="TPR_LAA1-like_C"/>
</dbReference>
<feature type="transmembrane region" description="Helical" evidence="5">
    <location>
        <begin position="2120"/>
        <end position="2139"/>
    </location>
</feature>
<feature type="compositionally biased region" description="Basic and acidic residues" evidence="4">
    <location>
        <begin position="2023"/>
        <end position="2047"/>
    </location>
</feature>
<dbReference type="PANTHER" id="PTHR21663:SF0">
    <property type="entry name" value="HEAT REPEAT-CONTAINING PROTEIN 5B"/>
    <property type="match status" value="1"/>
</dbReference>
<feature type="transmembrane region" description="Helical" evidence="5">
    <location>
        <begin position="2175"/>
        <end position="2201"/>
    </location>
</feature>
<reference evidence="7 8" key="1">
    <citation type="submission" date="2024-02" db="EMBL/GenBank/DDBJ databases">
        <title>A draft genome for the cacao thread blight pathogen Marasmius crinis-equi.</title>
        <authorList>
            <person name="Cohen S.P."/>
            <person name="Baruah I.K."/>
            <person name="Amoako-Attah I."/>
            <person name="Bukari Y."/>
            <person name="Meinhardt L.W."/>
            <person name="Bailey B.A."/>
        </authorList>
    </citation>
    <scope>NUCLEOTIDE SEQUENCE [LARGE SCALE GENOMIC DNA]</scope>
    <source>
        <strain evidence="7 8">GH-76</strain>
    </source>
</reference>
<dbReference type="Gene3D" id="1.20.1250.20">
    <property type="entry name" value="MFS general substrate transporter like domains"/>
    <property type="match status" value="1"/>
</dbReference>
<feature type="region of interest" description="Disordered" evidence="4">
    <location>
        <begin position="260"/>
        <end position="285"/>
    </location>
</feature>
<accession>A0ABR3EVV6</accession>
<dbReference type="InterPro" id="IPR011989">
    <property type="entry name" value="ARM-like"/>
</dbReference>
<sequence>MSAEPVTIEDFEESEVSGDNGGMYLFQWLSSTEKRLSELPVDQLKSKQSDLEAILVKIILAPEPYPSPGRALRNVVARCLTTLYRRGEARTLFDTLQAFLKVTADFKTPDMDARKIAAFSCIGDLMEVFGAQYMSFMAEIATVTLKTSRNSSTPLLRYHALLALKKAMTTAKRAVQDSTFKDILKQMKSALTDKCLPLQRVASEVLIVLLSGVDGPLVTSNDVDSILALCIKTLEASDQITRKYLAQLVGHLLASTQVERAVPTPEPVQKNKKDAEKEDDDKEMTPAAAEVTKPLFTPQEMFNHLSIHLNKPNVTRKTRIGIFHFYVALLSKLGPTWVETNYASIVTHLMTEIVSSSRSKSSRYEALLTRKLVGIILRDLIGVRMLSEQGQIGAIRDLANSYLKRWPAMMPGQFAPDSAVLVVVLREVAGLVQQLGNAPPPVQDALTEPLMTLLAHPNHTTRVTASWALRCFCYSTPLRLPKTIITAIELLQRDLTSILSPAAPSDVHSRTLGHAYGLAALVSVIRERPLYVSYDVSTKVLDMAIQLLKRAGEHDVKVGGIEVEVSWILIASLMSLGPNFVRPHLAQLLVLWRNALPKPTSKDTLNNAGRANDEWMFLLHLRESALGAIVCFLQHNMTLVNLDVGRRIASVLSNALLFANNFIGANIEEAPEIQSNGLTLKTREALLRRRVYQCFSMLGFSSIAESTQATLLQSVVSLFASPDGYAGSSVQAAIATSSGSFTSVWQSSDGYGYGVTFIEVGDDEVVSVEGSASGTPDLLNRDTIEVEIEALLRRPILGGCEHDPLSLCQIRDSSAEYQLTEPPPPATAVVDAAIELFAQLLPLQDLSSSTRTISQLLESVRSPKFDKNVGRKAAALVNASIALVFTLRNACAATSREVREPFATHQITSLLAPFLKDTLIDGDPVLRAASSESIGRLASLAGSNFFTTQITSLVEQVVSNRDPYARSGCALAFGSIYGHVGGLAAGSLLKTIVNILMSLSNDTHPVVHFWALKALARVVNAASLSYSPYVSSTLGMLLKVYSTNSHEPEGGTLSNANLSGDHPAYPVMAQIIDAVINVLGPDMQESVKTRVLILNLVHNFFLEDDEGIRVEAIKCFQHFLMFAPEHVDIPDLVNSFRNNLASPRRPLKVASINALYQLVQKDALVMSKLGGDRLVEDLFGMLDDDSSVEGVRNVITSWLQQTVVYNPSAWIDLCQRIMARTTASQQVADAASRTNNRDDEGESLNTGSQEAGRSRLTSRWRTQLFALQCLHSICTIVSRSGRREHLDVYYAKSRDIPTSGLLVTRVADLIKMAFTASTAYVTEIRLEGLVVLRDVIQVFSASPDPAFEDSLLLEQHQAPITAALTPAFSVDSTPEILASAVHACAVFVGCGVVKDISRMGRILKLLTSALEQSKGSGMVSLGEAGELSPNASAMLRISILSAWAQLEVASYQQQYLVAVVKPYRATLASMWISSLRDYASIRIDSESLQDTSATALDSYSSLGKEVLLPYYASSWTLILQAVAVAMRAGDPSILAAMDGREPAKEQPELVSKARDEPAMFFYVIFGLVYEALAASTSDSTNSSTRQASMTAALNTLKSLVRPEYAGKAILEPTIFDEFISVCYRIAMTESAAFQIHLIEVLAAFASTQDGGNSESITVTSPRSHCLRICAHIIRHSTSSAHGSGIQGDAADRFKMIQAAFSAFSAVASSTNTSLREDVRAVAVLLYSEILKDESPDIDLAGPTFPALKSLLDLPRAAARDSSERYQKLIHGLLSDCLRNVDEMRGREGIACTKKVKNNLLATVLILTSMPPNVKVGEAVIEHCCFLISQKILELGDATLNAVHCAKTLITASTAGNGLLRYAVKLLLPTLVEYIAKMAPHVKDGSITESHSLAIGEIWKAFFTFFTSLEEAERARLLTVFLPTIALLLSDSQSSSSPVITLSIKQLLAYATSSPASFKDATGKLDPTTRELLEQSIRKALGNNASASGSQQASKPQISLRSRSSITILDPSGSSPPSGLPISDVDREAARDERRIERYGGNDVRDPSQKCAEPEETTIEKNLVAWDGDDDPENPQNFSTARKWAITATCVVMCLSVSFASSAPASASTHLVQTFHIGTEVAYLNVTMYLLGFMAGPILWGPGSEMYGRRRVLRLTLTAFTLFHLGQGLGTTIQSYLITRFFCGFFGVAPFTVCGGVIADIWSVLGRGLATSLFSASIFIGPVAGPIVGG</sequence>
<dbReference type="SUPFAM" id="SSF48371">
    <property type="entry name" value="ARM repeat"/>
    <property type="match status" value="2"/>
</dbReference>
<keyword evidence="5" id="KW-1133">Transmembrane helix</keyword>
<comment type="similarity">
    <text evidence="2">Belongs to the HEATR5 family.</text>
</comment>
<name>A0ABR3EVV6_9AGAR</name>
<evidence type="ECO:0000256" key="4">
    <source>
        <dbReference type="SAM" id="MobiDB-lite"/>
    </source>
</evidence>
<feature type="compositionally biased region" description="Polar residues" evidence="4">
    <location>
        <begin position="1243"/>
        <end position="1254"/>
    </location>
</feature>
<gene>
    <name evidence="7" type="ORF">V5O48_014955</name>
</gene>
<dbReference type="InterPro" id="IPR020846">
    <property type="entry name" value="MFS_dom"/>
</dbReference>
<dbReference type="EMBL" id="JBAHYK010001694">
    <property type="protein sequence ID" value="KAL0567040.1"/>
    <property type="molecule type" value="Genomic_DNA"/>
</dbReference>
<dbReference type="InterPro" id="IPR021133">
    <property type="entry name" value="HEAT_type_2"/>
</dbReference>
<evidence type="ECO:0000313" key="8">
    <source>
        <dbReference type="Proteomes" id="UP001465976"/>
    </source>
</evidence>
<feature type="compositionally biased region" description="Low complexity" evidence="4">
    <location>
        <begin position="1981"/>
        <end position="2022"/>
    </location>
</feature>
<dbReference type="InterPro" id="IPR016024">
    <property type="entry name" value="ARM-type_fold"/>
</dbReference>
<dbReference type="Proteomes" id="UP001465976">
    <property type="component" value="Unassembled WGS sequence"/>
</dbReference>
<dbReference type="Pfam" id="PF07690">
    <property type="entry name" value="MFS_1"/>
    <property type="match status" value="1"/>
</dbReference>
<evidence type="ECO:0000256" key="5">
    <source>
        <dbReference type="SAM" id="Phobius"/>
    </source>
</evidence>
<keyword evidence="8" id="KW-1185">Reference proteome</keyword>
<keyword evidence="5" id="KW-0472">Membrane</keyword>
<evidence type="ECO:0000256" key="3">
    <source>
        <dbReference type="PROSITE-ProRule" id="PRU00103"/>
    </source>
</evidence>
<dbReference type="InterPro" id="IPR036259">
    <property type="entry name" value="MFS_trans_sf"/>
</dbReference>
<comment type="subcellular location">
    <subcellularLocation>
        <location evidence="1">Membrane</location>
        <topology evidence="1">Multi-pass membrane protein</topology>
    </subcellularLocation>
</comment>
<keyword evidence="5" id="KW-0812">Transmembrane</keyword>
<dbReference type="Pfam" id="PF20210">
    <property type="entry name" value="Laa1_Sip1_HTR5"/>
    <property type="match status" value="1"/>
</dbReference>
<dbReference type="InterPro" id="IPR011701">
    <property type="entry name" value="MFS"/>
</dbReference>
<dbReference type="Pfam" id="PF25808">
    <property type="entry name" value="TPR_LAA1_C"/>
    <property type="match status" value="1"/>
</dbReference>
<evidence type="ECO:0000313" key="7">
    <source>
        <dbReference type="EMBL" id="KAL0567040.1"/>
    </source>
</evidence>
<dbReference type="InterPro" id="IPR040108">
    <property type="entry name" value="Laa1/Sip1/HEATR5"/>
</dbReference>
<feature type="region of interest" description="Disordered" evidence="4">
    <location>
        <begin position="1228"/>
        <end position="1254"/>
    </location>
</feature>
<feature type="transmembrane region" description="Helical" evidence="5">
    <location>
        <begin position="2208"/>
        <end position="2227"/>
    </location>
</feature>
<dbReference type="Gene3D" id="1.25.10.10">
    <property type="entry name" value="Leucine-rich Repeat Variant"/>
    <property type="match status" value="2"/>
</dbReference>
<proteinExistence type="inferred from homology"/>
<dbReference type="PANTHER" id="PTHR21663">
    <property type="entry name" value="HYPOTHETICAL HEAT DOMAIN-CONTAINING"/>
    <property type="match status" value="1"/>
</dbReference>
<feature type="transmembrane region" description="Helical" evidence="5">
    <location>
        <begin position="2151"/>
        <end position="2169"/>
    </location>
</feature>
<feature type="domain" description="Major facilitator superfamily (MFS) profile" evidence="6">
    <location>
        <begin position="2085"/>
        <end position="2229"/>
    </location>
</feature>
<dbReference type="Pfam" id="PF25468">
    <property type="entry name" value="HEAT_HEATR5A"/>
    <property type="match status" value="1"/>
</dbReference>
<feature type="region of interest" description="Disordered" evidence="4">
    <location>
        <begin position="1980"/>
        <end position="2054"/>
    </location>
</feature>
<evidence type="ECO:0000256" key="2">
    <source>
        <dbReference type="ARBA" id="ARBA00008304"/>
    </source>
</evidence>
<comment type="caution">
    <text evidence="7">The sequence shown here is derived from an EMBL/GenBank/DDBJ whole genome shotgun (WGS) entry which is preliminary data.</text>
</comment>
<evidence type="ECO:0000259" key="6">
    <source>
        <dbReference type="PROSITE" id="PS50850"/>
    </source>
</evidence>
<evidence type="ECO:0000256" key="1">
    <source>
        <dbReference type="ARBA" id="ARBA00004141"/>
    </source>
</evidence>
<dbReference type="SUPFAM" id="SSF103473">
    <property type="entry name" value="MFS general substrate transporter"/>
    <property type="match status" value="1"/>
</dbReference>
<dbReference type="PROSITE" id="PS50850">
    <property type="entry name" value="MFS"/>
    <property type="match status" value="1"/>
</dbReference>
<feature type="repeat" description="HEAT" evidence="3">
    <location>
        <begin position="911"/>
        <end position="949"/>
    </location>
</feature>
<dbReference type="PROSITE" id="PS50077">
    <property type="entry name" value="HEAT_REPEAT"/>
    <property type="match status" value="1"/>
</dbReference>
<protein>
    <recommendedName>
        <fullName evidence="6">Major facilitator superfamily (MFS) profile domain-containing protein</fullName>
    </recommendedName>
</protein>
<dbReference type="InterPro" id="IPR046837">
    <property type="entry name" value="Laa1/Sip1/HEATR5-like_HEAT"/>
</dbReference>